<dbReference type="KEGG" id="ehn:H9Q80_04340"/>
<keyword evidence="1" id="KW-0472">Membrane</keyword>
<organism evidence="2 3">
    <name type="scientific">[Eubacterium] hominis</name>
    <dbReference type="NCBI Taxonomy" id="2764325"/>
    <lineage>
        <taxon>Bacteria</taxon>
        <taxon>Bacillati</taxon>
        <taxon>Bacillota</taxon>
        <taxon>Erysipelotrichia</taxon>
        <taxon>Erysipelotrichales</taxon>
        <taxon>Erysipelotrichaceae</taxon>
        <taxon>Amedibacillus</taxon>
    </lineage>
</organism>
<dbReference type="EMBL" id="CP060636">
    <property type="protein sequence ID" value="QNM13187.1"/>
    <property type="molecule type" value="Genomic_DNA"/>
</dbReference>
<evidence type="ECO:0000313" key="3">
    <source>
        <dbReference type="Proteomes" id="UP000515856"/>
    </source>
</evidence>
<dbReference type="Proteomes" id="UP000515856">
    <property type="component" value="Chromosome"/>
</dbReference>
<keyword evidence="3" id="KW-1185">Reference proteome</keyword>
<sequence length="356" mass="41237">MLEKKKSFMIYIIVFVLIICAGTIFYFGDQKKAGIEPNVYFSLLDINEKNYEELPADIKKNISDVSQARVLKISVDYHQYEQIDSVKLTMDFHNILGSQAITQLSLKDFNNTVPFQKNSDFVDFYLLDFHTTDEQKITELSKKITCTLHLYDRKNKEIQSIDYQMSDYLNGTQSETENSSYRMVSYDEVVKQLVKLSRESEEEVEQHLQKAKTDGASLSHEEIKKELENTQYVIAKAYDFPVLKNVYRPGGLYIIGEGRQHHIDKMLYVALDCVNIENGLISLKEKAFAGQISLMFESKNQIRFFINGDFYNQGNYTYNGWTQLIPGEQAAIDYQIDNSKEPFSDIIYSGIWNISK</sequence>
<keyword evidence="1" id="KW-0812">Transmembrane</keyword>
<dbReference type="RefSeq" id="WP_117455012.1">
    <property type="nucleotide sequence ID" value="NZ_CP060636.1"/>
</dbReference>
<accession>A0A7G9GQV5</accession>
<dbReference type="AlphaFoldDB" id="A0A7G9GQV5"/>
<gene>
    <name evidence="2" type="ORF">H9Q80_04340</name>
</gene>
<protein>
    <submittedName>
        <fullName evidence="2">Uncharacterized protein</fullName>
    </submittedName>
</protein>
<name>A0A7G9GQV5_9FIRM</name>
<feature type="transmembrane region" description="Helical" evidence="1">
    <location>
        <begin position="7"/>
        <end position="28"/>
    </location>
</feature>
<proteinExistence type="predicted"/>
<reference evidence="2 3" key="1">
    <citation type="submission" date="2020-08" db="EMBL/GenBank/DDBJ databases">
        <authorList>
            <person name="Liu C."/>
            <person name="Sun Q."/>
        </authorList>
    </citation>
    <scope>NUCLEOTIDE SEQUENCE [LARGE SCALE GENOMIC DNA]</scope>
    <source>
        <strain evidence="2 3">NSJ-61</strain>
    </source>
</reference>
<evidence type="ECO:0000313" key="2">
    <source>
        <dbReference type="EMBL" id="QNM13187.1"/>
    </source>
</evidence>
<keyword evidence="1" id="KW-1133">Transmembrane helix</keyword>
<evidence type="ECO:0000256" key="1">
    <source>
        <dbReference type="SAM" id="Phobius"/>
    </source>
</evidence>